<dbReference type="HOGENOM" id="CLU_2244341_0_0_9"/>
<proteinExistence type="predicted"/>
<dbReference type="AlphaFoldDB" id="U1WVM0"/>
<dbReference type="PATRIC" id="fig|649747.3.peg.4828"/>
<sequence>MPPLSPDRGNRSGRETKGLVCVLCGGLFLSGQSTGVFCYNIYSFIDGADAKDIMRAFTEEEQYKIGMEAGIQVSRVHSYEVPSTVNNWYDRAMEKHYRYLFMIL</sequence>
<organism evidence="1 2">
    <name type="scientific">Aneurinibacillus aneurinilyticus ATCC 12856</name>
    <dbReference type="NCBI Taxonomy" id="649747"/>
    <lineage>
        <taxon>Bacteria</taxon>
        <taxon>Bacillati</taxon>
        <taxon>Bacillota</taxon>
        <taxon>Bacilli</taxon>
        <taxon>Bacillales</taxon>
        <taxon>Paenibacillaceae</taxon>
        <taxon>Aneurinibacillus group</taxon>
        <taxon>Aneurinibacillus</taxon>
    </lineage>
</organism>
<dbReference type="RefSeq" id="WP_021618941.1">
    <property type="nucleotide sequence ID" value="NZ_KE952653.1"/>
</dbReference>
<protein>
    <submittedName>
        <fullName evidence="1">Uncharacterized protein</fullName>
    </submittedName>
</protein>
<accession>U1WVM0</accession>
<dbReference type="Proteomes" id="UP000016511">
    <property type="component" value="Unassembled WGS sequence"/>
</dbReference>
<gene>
    <name evidence="1" type="ORF">HMPREF0083_05363</name>
</gene>
<dbReference type="EMBL" id="AWSJ01000329">
    <property type="protein sequence ID" value="ERI06263.1"/>
    <property type="molecule type" value="Genomic_DNA"/>
</dbReference>
<comment type="caution">
    <text evidence="1">The sequence shown here is derived from an EMBL/GenBank/DDBJ whole genome shotgun (WGS) entry which is preliminary data.</text>
</comment>
<keyword evidence="2" id="KW-1185">Reference proteome</keyword>
<dbReference type="eggNOG" id="COG3173">
    <property type="taxonomic scope" value="Bacteria"/>
</dbReference>
<reference evidence="1 2" key="1">
    <citation type="submission" date="2013-08" db="EMBL/GenBank/DDBJ databases">
        <authorList>
            <person name="Weinstock G."/>
            <person name="Sodergren E."/>
            <person name="Wylie T."/>
            <person name="Fulton L."/>
            <person name="Fulton R."/>
            <person name="Fronick C."/>
            <person name="O'Laughlin M."/>
            <person name="Godfrey J."/>
            <person name="Miner T."/>
            <person name="Herter B."/>
            <person name="Appelbaum E."/>
            <person name="Cordes M."/>
            <person name="Lek S."/>
            <person name="Wollam A."/>
            <person name="Pepin K.H."/>
            <person name="Palsikar V.B."/>
            <person name="Mitreva M."/>
            <person name="Wilson R.K."/>
        </authorList>
    </citation>
    <scope>NUCLEOTIDE SEQUENCE [LARGE SCALE GENOMIC DNA]</scope>
    <source>
        <strain evidence="1 2">ATCC 12856</strain>
    </source>
</reference>
<dbReference type="PANTHER" id="PTHR41283">
    <property type="entry name" value="AMINOGLYCOSIDE PHOSPHOTRANSFERASE"/>
    <property type="match status" value="1"/>
</dbReference>
<evidence type="ECO:0000313" key="1">
    <source>
        <dbReference type="EMBL" id="ERI06263.1"/>
    </source>
</evidence>
<name>U1WVM0_ANEAE</name>
<dbReference type="GeneID" id="92837158"/>
<dbReference type="PANTHER" id="PTHR41283:SF1">
    <property type="entry name" value="AMINOGLYCOSIDE PHOSPHOTRANSFERASE DOMAIN-CONTAINING PROTEIN"/>
    <property type="match status" value="1"/>
</dbReference>
<evidence type="ECO:0000313" key="2">
    <source>
        <dbReference type="Proteomes" id="UP000016511"/>
    </source>
</evidence>
<dbReference type="STRING" id="649747.HMPREF0083_05363"/>